<sequence length="73" mass="8250">MVLKPGPVINFPTANQKGIHKKRSGSLSTTAELYLRTNTRSIATEAVLMYKPRQIRNPPTESHLIPTRTFLFL</sequence>
<reference evidence="1 2" key="1">
    <citation type="submission" date="2013-09" db="EMBL/GenBank/DDBJ databases">
        <title>Corchorus capsularis genome sequencing.</title>
        <authorList>
            <person name="Alam M."/>
            <person name="Haque M.S."/>
            <person name="Islam M.S."/>
            <person name="Emdad E.M."/>
            <person name="Islam M.M."/>
            <person name="Ahmed B."/>
            <person name="Halim A."/>
            <person name="Hossen Q.M.M."/>
            <person name="Hossain M.Z."/>
            <person name="Ahmed R."/>
            <person name="Khan M.M."/>
            <person name="Islam R."/>
            <person name="Rashid M.M."/>
            <person name="Khan S.A."/>
            <person name="Rahman M.S."/>
            <person name="Alam M."/>
        </authorList>
    </citation>
    <scope>NUCLEOTIDE SEQUENCE [LARGE SCALE GENOMIC DNA]</scope>
    <source>
        <strain evidence="2">cv. CVL-1</strain>
        <tissue evidence="1">Whole seedling</tissue>
    </source>
</reference>
<dbReference type="EMBL" id="AWWV01016503">
    <property type="protein sequence ID" value="OMO49367.1"/>
    <property type="molecule type" value="Genomic_DNA"/>
</dbReference>
<accession>A0A1R3FU77</accession>
<protein>
    <submittedName>
        <fullName evidence="1">Uncharacterized protein</fullName>
    </submittedName>
</protein>
<dbReference type="AlphaFoldDB" id="A0A1R3FU77"/>
<organism evidence="1 2">
    <name type="scientific">Corchorus capsularis</name>
    <name type="common">Jute</name>
    <dbReference type="NCBI Taxonomy" id="210143"/>
    <lineage>
        <taxon>Eukaryota</taxon>
        <taxon>Viridiplantae</taxon>
        <taxon>Streptophyta</taxon>
        <taxon>Embryophyta</taxon>
        <taxon>Tracheophyta</taxon>
        <taxon>Spermatophyta</taxon>
        <taxon>Magnoliopsida</taxon>
        <taxon>eudicotyledons</taxon>
        <taxon>Gunneridae</taxon>
        <taxon>Pentapetalae</taxon>
        <taxon>rosids</taxon>
        <taxon>malvids</taxon>
        <taxon>Malvales</taxon>
        <taxon>Malvaceae</taxon>
        <taxon>Grewioideae</taxon>
        <taxon>Apeibeae</taxon>
        <taxon>Corchorus</taxon>
    </lineage>
</organism>
<comment type="caution">
    <text evidence="1">The sequence shown here is derived from an EMBL/GenBank/DDBJ whole genome shotgun (WGS) entry which is preliminary data.</text>
</comment>
<proteinExistence type="predicted"/>
<gene>
    <name evidence="1" type="ORF">CCACVL1_31060</name>
</gene>
<keyword evidence="2" id="KW-1185">Reference proteome</keyword>
<name>A0A1R3FU77_COCAP</name>
<evidence type="ECO:0000313" key="1">
    <source>
        <dbReference type="EMBL" id="OMO49367.1"/>
    </source>
</evidence>
<dbReference type="Gramene" id="OMO49367">
    <property type="protein sequence ID" value="OMO49367"/>
    <property type="gene ID" value="CCACVL1_31060"/>
</dbReference>
<evidence type="ECO:0000313" key="2">
    <source>
        <dbReference type="Proteomes" id="UP000188268"/>
    </source>
</evidence>
<dbReference type="Proteomes" id="UP000188268">
    <property type="component" value="Unassembled WGS sequence"/>
</dbReference>